<proteinExistence type="predicted"/>
<comment type="caution">
    <text evidence="1">The sequence shown here is derived from an EMBL/GenBank/DDBJ whole genome shotgun (WGS) entry which is preliminary data.</text>
</comment>
<dbReference type="EMBL" id="JBHSKI010000006">
    <property type="protein sequence ID" value="MFC5171976.1"/>
    <property type="molecule type" value="Genomic_DNA"/>
</dbReference>
<evidence type="ECO:0000313" key="1">
    <source>
        <dbReference type="EMBL" id="MFC5171976.1"/>
    </source>
</evidence>
<reference evidence="2" key="1">
    <citation type="journal article" date="2019" name="Int. J. Syst. Evol. Microbiol.">
        <title>The Global Catalogue of Microorganisms (GCM) 10K type strain sequencing project: providing services to taxonomists for standard genome sequencing and annotation.</title>
        <authorList>
            <consortium name="The Broad Institute Genomics Platform"/>
            <consortium name="The Broad Institute Genome Sequencing Center for Infectious Disease"/>
            <person name="Wu L."/>
            <person name="Ma J."/>
        </authorList>
    </citation>
    <scope>NUCLEOTIDE SEQUENCE [LARGE SCALE GENOMIC DNA]</scope>
    <source>
        <strain evidence="2">CGMCC 4.1721</strain>
    </source>
</reference>
<dbReference type="SUPFAM" id="SSF49785">
    <property type="entry name" value="Galactose-binding domain-like"/>
    <property type="match status" value="1"/>
</dbReference>
<dbReference type="Gene3D" id="2.60.120.380">
    <property type="match status" value="1"/>
</dbReference>
<gene>
    <name evidence="1" type="ORF">ACFPRK_15390</name>
</gene>
<dbReference type="InterPro" id="IPR008979">
    <property type="entry name" value="Galactose-bd-like_sf"/>
</dbReference>
<sequence length="221" mass="24004">MSMDPLVQSAELASVSLVSEEGSQSDYLLVQATHVPTAGERQQMAELGVVVHEYVPESTYLCGYRSSDLEALRALPFVAWADVYLTGFKIAPSLRSSRLRPAMATLAHPLESTEPGTHTVDVVLHDDIDAAVPQGTGHTLKITLVWTDPPGTALQNDLDLIVRADGREHHGNMGAEGGFDRVNNVEQVSWEGVPPGDAEVVVRAHRITQFAQPYALAWRIS</sequence>
<accession>A0ABW0B4H0</accession>
<evidence type="ECO:0000313" key="2">
    <source>
        <dbReference type="Proteomes" id="UP001596208"/>
    </source>
</evidence>
<dbReference type="RefSeq" id="WP_208604883.1">
    <property type="nucleotide sequence ID" value="NZ_JBHSKI010000006.1"/>
</dbReference>
<keyword evidence="2" id="KW-1185">Reference proteome</keyword>
<organism evidence="1 2">
    <name type="scientific">Streptomyces mutomycini</name>
    <dbReference type="NCBI Taxonomy" id="284036"/>
    <lineage>
        <taxon>Bacteria</taxon>
        <taxon>Bacillati</taxon>
        <taxon>Actinomycetota</taxon>
        <taxon>Actinomycetes</taxon>
        <taxon>Kitasatosporales</taxon>
        <taxon>Streptomycetaceae</taxon>
        <taxon>Streptomyces</taxon>
    </lineage>
</organism>
<protein>
    <submittedName>
        <fullName evidence="1">Uncharacterized protein</fullName>
    </submittedName>
</protein>
<name>A0ABW0B4H0_9ACTN</name>
<dbReference type="Proteomes" id="UP001596208">
    <property type="component" value="Unassembled WGS sequence"/>
</dbReference>